<protein>
    <submittedName>
        <fullName evidence="1">Uncharacterized protein</fullName>
    </submittedName>
</protein>
<gene>
    <name evidence="1" type="ORF">S01H4_57995</name>
</gene>
<feature type="non-terminal residue" evidence="1">
    <location>
        <position position="1"/>
    </location>
</feature>
<reference evidence="1" key="1">
    <citation type="journal article" date="2014" name="Front. Microbiol.">
        <title>High frequency of phylogenetically diverse reductive dehalogenase-homologous genes in deep subseafloor sedimentary metagenomes.</title>
        <authorList>
            <person name="Kawai M."/>
            <person name="Futagami T."/>
            <person name="Toyoda A."/>
            <person name="Takaki Y."/>
            <person name="Nishi S."/>
            <person name="Hori S."/>
            <person name="Arai W."/>
            <person name="Tsubouchi T."/>
            <person name="Morono Y."/>
            <person name="Uchiyama I."/>
            <person name="Ito T."/>
            <person name="Fujiyama A."/>
            <person name="Inagaki F."/>
            <person name="Takami H."/>
        </authorList>
    </citation>
    <scope>NUCLEOTIDE SEQUENCE</scope>
    <source>
        <strain evidence="1">Expedition CK06-06</strain>
    </source>
</reference>
<sequence length="53" mass="6278">IFLMNPFLNFNRFQLLTLILNGNHLHHNNEQMTTNPSILQQGKPSYWLLIITK</sequence>
<accession>X1CUS6</accession>
<dbReference type="EMBL" id="BART01033829">
    <property type="protein sequence ID" value="GAH11532.1"/>
    <property type="molecule type" value="Genomic_DNA"/>
</dbReference>
<evidence type="ECO:0000313" key="1">
    <source>
        <dbReference type="EMBL" id="GAH11532.1"/>
    </source>
</evidence>
<comment type="caution">
    <text evidence="1">The sequence shown here is derived from an EMBL/GenBank/DDBJ whole genome shotgun (WGS) entry which is preliminary data.</text>
</comment>
<dbReference type="AlphaFoldDB" id="X1CUS6"/>
<proteinExistence type="predicted"/>
<name>X1CUS6_9ZZZZ</name>
<organism evidence="1">
    <name type="scientific">marine sediment metagenome</name>
    <dbReference type="NCBI Taxonomy" id="412755"/>
    <lineage>
        <taxon>unclassified sequences</taxon>
        <taxon>metagenomes</taxon>
        <taxon>ecological metagenomes</taxon>
    </lineage>
</organism>